<dbReference type="RefSeq" id="WP_182324421.1">
    <property type="nucleotide sequence ID" value="NZ_CP058554.1"/>
</dbReference>
<dbReference type="Pfam" id="PF12833">
    <property type="entry name" value="HTH_18"/>
    <property type="match status" value="1"/>
</dbReference>
<keyword evidence="3" id="KW-1185">Reference proteome</keyword>
<dbReference type="KEGG" id="cpis:HS961_18240"/>
<dbReference type="GO" id="GO:0003700">
    <property type="term" value="F:DNA-binding transcription factor activity"/>
    <property type="evidence" value="ECO:0007669"/>
    <property type="project" value="InterPro"/>
</dbReference>
<feature type="domain" description="HTH araC/xylS-type" evidence="1">
    <location>
        <begin position="162"/>
        <end position="253"/>
    </location>
</feature>
<evidence type="ECO:0000313" key="2">
    <source>
        <dbReference type="EMBL" id="QMV74617.1"/>
    </source>
</evidence>
<dbReference type="PROSITE" id="PS01124">
    <property type="entry name" value="HTH_ARAC_FAMILY_2"/>
    <property type="match status" value="1"/>
</dbReference>
<gene>
    <name evidence="2" type="ORF">HS961_18240</name>
</gene>
<name>A0A7G5EKU2_9BURK</name>
<dbReference type="Proteomes" id="UP000515240">
    <property type="component" value="Chromosome"/>
</dbReference>
<dbReference type="AlphaFoldDB" id="A0A7G5EKU2"/>
<dbReference type="PANTHER" id="PTHR11019:SF199">
    <property type="entry name" value="HTH-TYPE TRANSCRIPTIONAL REGULATOR NIMR"/>
    <property type="match status" value="1"/>
</dbReference>
<accession>A0A7G5EKU2</accession>
<dbReference type="Gene3D" id="1.10.10.60">
    <property type="entry name" value="Homeodomain-like"/>
    <property type="match status" value="1"/>
</dbReference>
<reference evidence="2 3" key="1">
    <citation type="journal article" date="2020" name="G3 (Bethesda)">
        <title>CeMbio - The Caenorhabditis elegans Microbiome Resource.</title>
        <authorList>
            <person name="Dirksen P."/>
            <person name="Assie A."/>
            <person name="Zimmermann J."/>
            <person name="Zhang F."/>
            <person name="Tietje A.M."/>
            <person name="Marsh S.A."/>
            <person name="Felix M.A."/>
            <person name="Shapira M."/>
            <person name="Kaleta C."/>
            <person name="Schulenburg H."/>
            <person name="Samuel B."/>
        </authorList>
    </citation>
    <scope>NUCLEOTIDE SEQUENCE [LARGE SCALE GENOMIC DNA]</scope>
    <source>
        <strain evidence="2 3">BIGb0172</strain>
    </source>
</reference>
<evidence type="ECO:0000259" key="1">
    <source>
        <dbReference type="PROSITE" id="PS01124"/>
    </source>
</evidence>
<evidence type="ECO:0000313" key="3">
    <source>
        <dbReference type="Proteomes" id="UP000515240"/>
    </source>
</evidence>
<dbReference type="PANTHER" id="PTHR11019">
    <property type="entry name" value="HTH-TYPE TRANSCRIPTIONAL REGULATOR NIMR"/>
    <property type="match status" value="1"/>
</dbReference>
<proteinExistence type="predicted"/>
<protein>
    <submittedName>
        <fullName evidence="2">Helix-turn-helix domain-containing protein</fullName>
    </submittedName>
</protein>
<dbReference type="SMART" id="SM00342">
    <property type="entry name" value="HTH_ARAC"/>
    <property type="match status" value="1"/>
</dbReference>
<organism evidence="2 3">
    <name type="scientific">Comamonas piscis</name>
    <dbReference type="NCBI Taxonomy" id="1562974"/>
    <lineage>
        <taxon>Bacteria</taxon>
        <taxon>Pseudomonadati</taxon>
        <taxon>Pseudomonadota</taxon>
        <taxon>Betaproteobacteria</taxon>
        <taxon>Burkholderiales</taxon>
        <taxon>Comamonadaceae</taxon>
        <taxon>Comamonas</taxon>
    </lineage>
</organism>
<dbReference type="EMBL" id="CP058554">
    <property type="protein sequence ID" value="QMV74617.1"/>
    <property type="molecule type" value="Genomic_DNA"/>
</dbReference>
<sequence length="253" mass="27823">MQRPVPLSSKLAATAEYGFALRQSRQPKYSFDWHIHDCAMLLWPQIGALESCWVSAPGADTESLQLVRHTALLLPASAAHSTRSRAMRQRHGELYLRPELLGQGVTFGILQLDGAAFAMLEALSSPTLTPRAGEPLIDAVMKQLRTLRPAQKTLPREQKLSQRMIGLYYSALDAETAMPTVETVALKLGVSARQLERACAVELGVSPVMVRRRLVAARARELLAQGIPTSLVSQQLCFSHSGHLTRLLREVPA</sequence>
<dbReference type="InterPro" id="IPR018060">
    <property type="entry name" value="HTH_AraC"/>
</dbReference>
<dbReference type="GO" id="GO:0043565">
    <property type="term" value="F:sequence-specific DNA binding"/>
    <property type="evidence" value="ECO:0007669"/>
    <property type="project" value="InterPro"/>
</dbReference>